<dbReference type="KEGG" id="vg:77953168"/>
<proteinExistence type="predicted"/>
<name>A0AAE7WF89_9CAUD</name>
<sequence>MSFGEVEHFATMLAGCENINSGRPLNSDGRYAYAVLKLHAADFGAVAGQEGFLDSIKRGASNVKEWIIKVIRAIRDFLTGKGRKSFKKAGPVNSNKEDHERVKEVSEKIPGVEKAIENLKPQYEQIAERITNLDVEGFLNIQVDIRQVTDKMDELLALLKQTDVNKEASKIESQISRAFGASRKELYKLLDGIDAKVKHVTPDEERKLSSITVMSKDFTELHARIENVYDNFI</sequence>
<dbReference type="Proteomes" id="UP000828443">
    <property type="component" value="Segment"/>
</dbReference>
<reference evidence="1" key="1">
    <citation type="journal article" date="2021" name="Viruses">
        <title>Novel Viruses That Lyse Plant and Human Strains of Kosakonia cowanii.</title>
        <authorList>
            <person name="Petrzik K."/>
            <person name="Brazdova S."/>
            <person name="Krawczyk K."/>
        </authorList>
    </citation>
    <scope>NUCLEOTIDE SEQUENCE</scope>
</reference>
<keyword evidence="2" id="KW-1185">Reference proteome</keyword>
<protein>
    <submittedName>
        <fullName evidence="1">Uncharacterized protein</fullName>
    </submittedName>
</protein>
<accession>A0AAE7WF89</accession>
<organism evidence="1 2">
    <name type="scientific">Kosakonia phage Kc263</name>
    <dbReference type="NCBI Taxonomy" id="2863194"/>
    <lineage>
        <taxon>Viruses</taxon>
        <taxon>Duplodnaviria</taxon>
        <taxon>Heunggongvirae</taxon>
        <taxon>Uroviricota</taxon>
        <taxon>Caudoviricetes</taxon>
        <taxon>Chimalliviridae</taxon>
        <taxon>Branisovskavirus</taxon>
        <taxon>Branisovskavirus Kc263</taxon>
    </lineage>
</organism>
<dbReference type="RefSeq" id="YP_010676803.1">
    <property type="nucleotide sequence ID" value="NC_071015.1"/>
</dbReference>
<evidence type="ECO:0000313" key="2">
    <source>
        <dbReference type="Proteomes" id="UP000828443"/>
    </source>
</evidence>
<evidence type="ECO:0000313" key="1">
    <source>
        <dbReference type="EMBL" id="QYN79991.1"/>
    </source>
</evidence>
<dbReference type="EMBL" id="MZ348422">
    <property type="protein sequence ID" value="QYN79991.1"/>
    <property type="molecule type" value="Genomic_DNA"/>
</dbReference>
<dbReference type="GeneID" id="77953168"/>